<dbReference type="SUPFAM" id="SSF81296">
    <property type="entry name" value="E set domains"/>
    <property type="match status" value="1"/>
</dbReference>
<dbReference type="RefSeq" id="WP_090698791.1">
    <property type="nucleotide sequence ID" value="NZ_FNHH01000002.1"/>
</dbReference>
<dbReference type="InterPro" id="IPR013780">
    <property type="entry name" value="Glyco_hydro_b"/>
</dbReference>
<evidence type="ECO:0000256" key="7">
    <source>
        <dbReference type="ARBA" id="ARBA00022679"/>
    </source>
</evidence>
<evidence type="ECO:0000256" key="11">
    <source>
        <dbReference type="PIRSR" id="PIRSR000463-1"/>
    </source>
</evidence>
<evidence type="ECO:0000256" key="2">
    <source>
        <dbReference type="ARBA" id="ARBA00002953"/>
    </source>
</evidence>
<evidence type="ECO:0000256" key="4">
    <source>
        <dbReference type="ARBA" id="ARBA00009000"/>
    </source>
</evidence>
<dbReference type="PANTHER" id="PTHR43651">
    <property type="entry name" value="1,4-ALPHA-GLUCAN-BRANCHING ENZYME"/>
    <property type="match status" value="1"/>
</dbReference>
<dbReference type="InterPro" id="IPR013783">
    <property type="entry name" value="Ig-like_fold"/>
</dbReference>
<dbReference type="InterPro" id="IPR006047">
    <property type="entry name" value="GH13_cat_dom"/>
</dbReference>
<sequence>MAKKNSAITPLPSVETSVPAAWYSRFTDFDISLFKSGKHYKLYEKLGSHVVSHEGTSGTYFAVWAPNAKKVSVEGNFNGWNRASHPMQVRWDESGIWEIFIPGISNGEVYKYYIISNSGETLEKADPFALRWEEPPSTASIVWDTWYEWTDGPWMKKRHEINALNKPMSVYEMHFGSWVRSVESPDEFLSYRQMADSLIPYLKETGFTHVEFLPLMEHPYYPSWGYQITGYFAASSRYGTPQDLMFLIEELHKNGIGVILDWVPSHFPGDEHGLYRFDGTHLFEHADMRKGFHPDWKSYIFNYGRNEVKSFLISNAIFWLERFHADGLRVDAVASMLYLDYSRKEGEWVPNEHGGRENLEAISFIREFNEAVYAHFPDVQTIAEESTAFPGVSKPVYLGGLGFGMKWMMGWMHDTLEYFGKDPVHRKFNHQGITFSTLYAFTENFMLPFSHDEVVHGKGSLLDRMPGDEWQKFANLRVLYLYMFTHPGTKCLFMGNEIAQSAEWNFNQSLDWHLLEYAPHQGVKQMVTDLNSLYRSEPALYEKSFDADGFEWIEGGDAENSVLVYSRKGNDTENDILVVLNLTPVPRKVWRIGLPAEGKWKVILNSDDQHFYGSGLFNDQIVFSEEISWHGKPQSGLMNLPPLGGLVLKKVI</sequence>
<dbReference type="GO" id="GO:0005829">
    <property type="term" value="C:cytosol"/>
    <property type="evidence" value="ECO:0007669"/>
    <property type="project" value="TreeGrafter"/>
</dbReference>
<dbReference type="NCBIfam" id="NF008967">
    <property type="entry name" value="PRK12313.1"/>
    <property type="match status" value="1"/>
</dbReference>
<reference evidence="14" key="1">
    <citation type="submission" date="2016-10" db="EMBL/GenBank/DDBJ databases">
        <authorList>
            <person name="Varghese N."/>
            <person name="Submissions S."/>
        </authorList>
    </citation>
    <scope>NUCLEOTIDE SEQUENCE [LARGE SCALE GENOMIC DNA]</scope>
    <source>
        <strain evidence="14">DSM 24536</strain>
    </source>
</reference>
<evidence type="ECO:0000256" key="1">
    <source>
        <dbReference type="ARBA" id="ARBA00000826"/>
    </source>
</evidence>
<evidence type="ECO:0000259" key="12">
    <source>
        <dbReference type="SMART" id="SM00642"/>
    </source>
</evidence>
<dbReference type="AlphaFoldDB" id="A0A1G9MUN0"/>
<feature type="active site" description="Proton donor" evidence="10 11">
    <location>
        <position position="384"/>
    </location>
</feature>
<dbReference type="PANTHER" id="PTHR43651:SF3">
    <property type="entry name" value="1,4-ALPHA-GLUCAN-BRANCHING ENZYME"/>
    <property type="match status" value="1"/>
</dbReference>
<keyword evidence="9 10" id="KW-0119">Carbohydrate metabolism</keyword>
<protein>
    <recommendedName>
        <fullName evidence="10">1,4-alpha-glucan branching enzyme GlgB</fullName>
        <ecNumber evidence="10">2.4.1.18</ecNumber>
    </recommendedName>
    <alternativeName>
        <fullName evidence="10">1,4-alpha-D-glucan:1,4-alpha-D-glucan 6-glucosyl-transferase</fullName>
    </alternativeName>
    <alternativeName>
        <fullName evidence="10">Alpha-(1-&gt;4)-glucan branching enzyme</fullName>
    </alternativeName>
    <alternativeName>
        <fullName evidence="10">Glycogen branching enzyme</fullName>
        <shortName evidence="10">BE</shortName>
    </alternativeName>
</protein>
<feature type="domain" description="Glycosyl hydrolase family 13 catalytic" evidence="12">
    <location>
        <begin position="188"/>
        <end position="534"/>
    </location>
</feature>
<comment type="function">
    <text evidence="2 10">Catalyzes the formation of the alpha-1,6-glucosidic linkages in glycogen by scission of a 1,4-alpha-linked oligosaccharide from growing alpha-1,4-glucan chains and the subsequent attachment of the oligosaccharide to the alpha-1,6 position.</text>
</comment>
<dbReference type="InterPro" id="IPR006407">
    <property type="entry name" value="GlgB"/>
</dbReference>
<evidence type="ECO:0000256" key="8">
    <source>
        <dbReference type="ARBA" id="ARBA00023056"/>
    </source>
</evidence>
<evidence type="ECO:0000256" key="9">
    <source>
        <dbReference type="ARBA" id="ARBA00023277"/>
    </source>
</evidence>
<dbReference type="Gene3D" id="2.60.40.10">
    <property type="entry name" value="Immunoglobulins"/>
    <property type="match status" value="1"/>
</dbReference>
<dbReference type="FunFam" id="2.60.40.10:FF:000169">
    <property type="entry name" value="1,4-alpha-glucan branching enzyme GlgB"/>
    <property type="match status" value="1"/>
</dbReference>
<dbReference type="GO" id="GO:0043169">
    <property type="term" value="F:cation binding"/>
    <property type="evidence" value="ECO:0007669"/>
    <property type="project" value="InterPro"/>
</dbReference>
<comment type="similarity">
    <text evidence="4 10">Belongs to the glycosyl hydrolase 13 family. GlgB subfamily.</text>
</comment>
<evidence type="ECO:0000256" key="10">
    <source>
        <dbReference type="HAMAP-Rule" id="MF_00685"/>
    </source>
</evidence>
<keyword evidence="6 10" id="KW-0328">Glycosyltransferase</keyword>
<dbReference type="EMBL" id="FNHH01000002">
    <property type="protein sequence ID" value="SDL77627.1"/>
    <property type="molecule type" value="Genomic_DNA"/>
</dbReference>
<dbReference type="STRING" id="990371.SAMN05421813_102111"/>
<dbReference type="GO" id="GO:0004553">
    <property type="term" value="F:hydrolase activity, hydrolyzing O-glycosyl compounds"/>
    <property type="evidence" value="ECO:0007669"/>
    <property type="project" value="InterPro"/>
</dbReference>
<dbReference type="Pfam" id="PF02922">
    <property type="entry name" value="CBM_48"/>
    <property type="match status" value="1"/>
</dbReference>
<dbReference type="GO" id="GO:0005978">
    <property type="term" value="P:glycogen biosynthetic process"/>
    <property type="evidence" value="ECO:0007669"/>
    <property type="project" value="UniProtKB-UniRule"/>
</dbReference>
<dbReference type="HAMAP" id="MF_00685">
    <property type="entry name" value="GlgB"/>
    <property type="match status" value="1"/>
</dbReference>
<dbReference type="CDD" id="cd11322">
    <property type="entry name" value="AmyAc_Glg_BE"/>
    <property type="match status" value="1"/>
</dbReference>
<dbReference type="PIRSF" id="PIRSF000463">
    <property type="entry name" value="GlgB"/>
    <property type="match status" value="1"/>
</dbReference>
<dbReference type="NCBIfam" id="TIGR01515">
    <property type="entry name" value="branching_enzym"/>
    <property type="match status" value="1"/>
</dbReference>
<keyword evidence="8 10" id="KW-0320">Glycogen biosynthesis</keyword>
<comment type="pathway">
    <text evidence="3 10">Glycan biosynthesis; glycogen biosynthesis.</text>
</comment>
<name>A0A1G9MUN0_9SPHI</name>
<dbReference type="InterPro" id="IPR014756">
    <property type="entry name" value="Ig_E-set"/>
</dbReference>
<evidence type="ECO:0000256" key="3">
    <source>
        <dbReference type="ARBA" id="ARBA00004964"/>
    </source>
</evidence>
<dbReference type="Gene3D" id="2.60.40.1180">
    <property type="entry name" value="Golgi alpha-mannosidase II"/>
    <property type="match status" value="1"/>
</dbReference>
<evidence type="ECO:0000313" key="13">
    <source>
        <dbReference type="EMBL" id="SDL77627.1"/>
    </source>
</evidence>
<dbReference type="Pfam" id="PF02806">
    <property type="entry name" value="Alpha-amylase_C"/>
    <property type="match status" value="1"/>
</dbReference>
<dbReference type="FunFam" id="2.60.40.1180:FF:000002">
    <property type="entry name" value="1,4-alpha-glucan branching enzyme GlgB"/>
    <property type="match status" value="1"/>
</dbReference>
<keyword evidence="7 10" id="KW-0808">Transferase</keyword>
<dbReference type="OrthoDB" id="9800174at2"/>
<dbReference type="GO" id="GO:0003844">
    <property type="term" value="F:1,4-alpha-glucan branching enzyme activity"/>
    <property type="evidence" value="ECO:0007669"/>
    <property type="project" value="UniProtKB-UniRule"/>
</dbReference>
<feature type="active site" description="Nucleophile" evidence="10 11">
    <location>
        <position position="331"/>
    </location>
</feature>
<organism evidence="13 14">
    <name type="scientific">Daejeonella rubra</name>
    <dbReference type="NCBI Taxonomy" id="990371"/>
    <lineage>
        <taxon>Bacteria</taxon>
        <taxon>Pseudomonadati</taxon>
        <taxon>Bacteroidota</taxon>
        <taxon>Sphingobacteriia</taxon>
        <taxon>Sphingobacteriales</taxon>
        <taxon>Sphingobacteriaceae</taxon>
        <taxon>Daejeonella</taxon>
    </lineage>
</organism>
<gene>
    <name evidence="10" type="primary">glgB</name>
    <name evidence="13" type="ORF">SAMN05421813_102111</name>
</gene>
<dbReference type="InterPro" id="IPR017853">
    <property type="entry name" value="GH"/>
</dbReference>
<dbReference type="SUPFAM" id="SSF51445">
    <property type="entry name" value="(Trans)glycosidases"/>
    <property type="match status" value="1"/>
</dbReference>
<evidence type="ECO:0000256" key="5">
    <source>
        <dbReference type="ARBA" id="ARBA00022600"/>
    </source>
</evidence>
<dbReference type="UniPathway" id="UPA00164"/>
<dbReference type="Pfam" id="PF00128">
    <property type="entry name" value="Alpha-amylase"/>
    <property type="match status" value="2"/>
</dbReference>
<dbReference type="EC" id="2.4.1.18" evidence="10"/>
<dbReference type="InterPro" id="IPR037439">
    <property type="entry name" value="Branching_enzy"/>
</dbReference>
<comment type="subunit">
    <text evidence="10">Monomer.</text>
</comment>
<proteinExistence type="inferred from homology"/>
<dbReference type="NCBIfam" id="NF003811">
    <property type="entry name" value="PRK05402.1"/>
    <property type="match status" value="1"/>
</dbReference>
<dbReference type="CDD" id="cd02855">
    <property type="entry name" value="E_set_GBE_prok_N"/>
    <property type="match status" value="1"/>
</dbReference>
<dbReference type="InterPro" id="IPR006048">
    <property type="entry name" value="A-amylase/branching_C"/>
</dbReference>
<dbReference type="Proteomes" id="UP000199226">
    <property type="component" value="Unassembled WGS sequence"/>
</dbReference>
<dbReference type="Gene3D" id="3.20.20.80">
    <property type="entry name" value="Glycosidases"/>
    <property type="match status" value="1"/>
</dbReference>
<dbReference type="SUPFAM" id="SSF51011">
    <property type="entry name" value="Glycosyl hydrolase domain"/>
    <property type="match status" value="1"/>
</dbReference>
<dbReference type="FunFam" id="3.20.20.80:FF:000003">
    <property type="entry name" value="1,4-alpha-glucan branching enzyme GlgB"/>
    <property type="match status" value="1"/>
</dbReference>
<accession>A0A1G9MUN0</accession>
<comment type="catalytic activity">
    <reaction evidence="1 10">
        <text>Transfers a segment of a (1-&gt;4)-alpha-D-glucan chain to a primary hydroxy group in a similar glucan chain.</text>
        <dbReference type="EC" id="2.4.1.18"/>
    </reaction>
</comment>
<keyword evidence="5 10" id="KW-0321">Glycogen metabolism</keyword>
<dbReference type="SMART" id="SM00642">
    <property type="entry name" value="Aamy"/>
    <property type="match status" value="1"/>
</dbReference>
<evidence type="ECO:0000313" key="14">
    <source>
        <dbReference type="Proteomes" id="UP000199226"/>
    </source>
</evidence>
<dbReference type="InterPro" id="IPR004193">
    <property type="entry name" value="Glyco_hydro_13_N"/>
</dbReference>
<dbReference type="InterPro" id="IPR044143">
    <property type="entry name" value="GlgB_N_E_set_prok"/>
</dbReference>
<evidence type="ECO:0000256" key="6">
    <source>
        <dbReference type="ARBA" id="ARBA00022676"/>
    </source>
</evidence>
<keyword evidence="14" id="KW-1185">Reference proteome</keyword>